<organism evidence="1">
    <name type="scientific">Arundo donax</name>
    <name type="common">Giant reed</name>
    <name type="synonym">Donax arundinaceus</name>
    <dbReference type="NCBI Taxonomy" id="35708"/>
    <lineage>
        <taxon>Eukaryota</taxon>
        <taxon>Viridiplantae</taxon>
        <taxon>Streptophyta</taxon>
        <taxon>Embryophyta</taxon>
        <taxon>Tracheophyta</taxon>
        <taxon>Spermatophyta</taxon>
        <taxon>Magnoliopsida</taxon>
        <taxon>Liliopsida</taxon>
        <taxon>Poales</taxon>
        <taxon>Poaceae</taxon>
        <taxon>PACMAD clade</taxon>
        <taxon>Arundinoideae</taxon>
        <taxon>Arundineae</taxon>
        <taxon>Arundo</taxon>
    </lineage>
</organism>
<sequence length="81" mass="9380">MHHHNSLPPATRKDMQYDHSISSLQDTPVGEKVNMEIRLYTDGTKKAKSMNMLILRQGKVYRCKHYGTINLLISKINKQIL</sequence>
<evidence type="ECO:0000313" key="1">
    <source>
        <dbReference type="EMBL" id="JAE06411.1"/>
    </source>
</evidence>
<dbReference type="EMBL" id="GBRH01191485">
    <property type="protein sequence ID" value="JAE06411.1"/>
    <property type="molecule type" value="Transcribed_RNA"/>
</dbReference>
<name>A0A0A9F8D6_ARUDO</name>
<protein>
    <submittedName>
        <fullName evidence="1">Uncharacterized protein</fullName>
    </submittedName>
</protein>
<reference evidence="1" key="2">
    <citation type="journal article" date="2015" name="Data Brief">
        <title>Shoot transcriptome of the giant reed, Arundo donax.</title>
        <authorList>
            <person name="Barrero R.A."/>
            <person name="Guerrero F.D."/>
            <person name="Moolhuijzen P."/>
            <person name="Goolsby J.A."/>
            <person name="Tidwell J."/>
            <person name="Bellgard S.E."/>
            <person name="Bellgard M.I."/>
        </authorList>
    </citation>
    <scope>NUCLEOTIDE SEQUENCE</scope>
    <source>
        <tissue evidence="1">Shoot tissue taken approximately 20 cm above the soil surface</tissue>
    </source>
</reference>
<proteinExistence type="predicted"/>
<dbReference type="AlphaFoldDB" id="A0A0A9F8D6"/>
<reference evidence="1" key="1">
    <citation type="submission" date="2014-09" db="EMBL/GenBank/DDBJ databases">
        <authorList>
            <person name="Magalhaes I.L.F."/>
            <person name="Oliveira U."/>
            <person name="Santos F.R."/>
            <person name="Vidigal T.H.D.A."/>
            <person name="Brescovit A.D."/>
            <person name="Santos A.J."/>
        </authorList>
    </citation>
    <scope>NUCLEOTIDE SEQUENCE</scope>
    <source>
        <tissue evidence="1">Shoot tissue taken approximately 20 cm above the soil surface</tissue>
    </source>
</reference>
<accession>A0A0A9F8D6</accession>